<protein>
    <submittedName>
        <fullName evidence="2">Uncharacterized protein</fullName>
    </submittedName>
</protein>
<accession>A0A2S6GPR2</accession>
<dbReference type="EMBL" id="PTIX01000008">
    <property type="protein sequence ID" value="PPK67242.1"/>
    <property type="molecule type" value="Genomic_DNA"/>
</dbReference>
<dbReference type="AlphaFoldDB" id="A0A2S6GPR2"/>
<feature type="compositionally biased region" description="Basic and acidic residues" evidence="1">
    <location>
        <begin position="25"/>
        <end position="82"/>
    </location>
</feature>
<feature type="compositionally biased region" description="Basic and acidic residues" evidence="1">
    <location>
        <begin position="89"/>
        <end position="107"/>
    </location>
</feature>
<evidence type="ECO:0000313" key="2">
    <source>
        <dbReference type="EMBL" id="PPK67242.1"/>
    </source>
</evidence>
<organism evidence="2 3">
    <name type="scientific">Actinokineospora auranticolor</name>
    <dbReference type="NCBI Taxonomy" id="155976"/>
    <lineage>
        <taxon>Bacteria</taxon>
        <taxon>Bacillati</taxon>
        <taxon>Actinomycetota</taxon>
        <taxon>Actinomycetes</taxon>
        <taxon>Pseudonocardiales</taxon>
        <taxon>Pseudonocardiaceae</taxon>
        <taxon>Actinokineospora</taxon>
    </lineage>
</organism>
<comment type="caution">
    <text evidence="2">The sequence shown here is derived from an EMBL/GenBank/DDBJ whole genome shotgun (WGS) entry which is preliminary data.</text>
</comment>
<keyword evidence="3" id="KW-1185">Reference proteome</keyword>
<reference evidence="2 3" key="1">
    <citation type="submission" date="2018-02" db="EMBL/GenBank/DDBJ databases">
        <title>Genomic Encyclopedia of Archaeal and Bacterial Type Strains, Phase II (KMG-II): from individual species to whole genera.</title>
        <authorList>
            <person name="Goeker M."/>
        </authorList>
    </citation>
    <scope>NUCLEOTIDE SEQUENCE [LARGE SCALE GENOMIC DNA]</scope>
    <source>
        <strain evidence="2 3">YU 961-1</strain>
    </source>
</reference>
<evidence type="ECO:0000313" key="3">
    <source>
        <dbReference type="Proteomes" id="UP000239203"/>
    </source>
</evidence>
<dbReference type="Proteomes" id="UP000239203">
    <property type="component" value="Unassembled WGS sequence"/>
</dbReference>
<evidence type="ECO:0000256" key="1">
    <source>
        <dbReference type="SAM" id="MobiDB-lite"/>
    </source>
</evidence>
<gene>
    <name evidence="2" type="ORF">CLV40_108241</name>
</gene>
<feature type="compositionally biased region" description="Basic and acidic residues" evidence="1">
    <location>
        <begin position="129"/>
        <end position="138"/>
    </location>
</feature>
<name>A0A2S6GPR2_9PSEU</name>
<feature type="region of interest" description="Disordered" evidence="1">
    <location>
        <begin position="1"/>
        <end position="138"/>
    </location>
</feature>
<proteinExistence type="predicted"/>
<sequence length="138" mass="15422">MEDDRTTTPIGRRRVRAFGGGTAVRGDDDRERRGDHDAGSRSGPREHHVIDGRHVKTARTDPDDANHNHNHDNNNDPPEPHHATAAHDNATHDHNTAAHAVDTERNTRAHKQYCGGRLDGTPLRRGNHHDHPDRRNPG</sequence>